<keyword evidence="5 15" id="KW-0963">Cytoplasm</keyword>
<dbReference type="EMBL" id="PVTI01000006">
    <property type="protein sequence ID" value="PRY61255.1"/>
    <property type="molecule type" value="Genomic_DNA"/>
</dbReference>
<dbReference type="SUPFAM" id="SSF52540">
    <property type="entry name" value="P-loop containing nucleoside triphosphate hydrolases"/>
    <property type="match status" value="2"/>
</dbReference>
<organism evidence="21 22">
    <name type="scientific">Knoellia remsis</name>
    <dbReference type="NCBI Taxonomy" id="407159"/>
    <lineage>
        <taxon>Bacteria</taxon>
        <taxon>Bacillati</taxon>
        <taxon>Actinomycetota</taxon>
        <taxon>Actinomycetes</taxon>
        <taxon>Micrococcales</taxon>
        <taxon>Intrasporangiaceae</taxon>
        <taxon>Knoellia</taxon>
    </lineage>
</organism>
<comment type="function">
    <text evidence="15">Part of the Sec protein translocase complex. Interacts with the SecYEG preprotein conducting channel. Has a central role in coupling the hydrolysis of ATP to the transfer of proteins into and across the cell membrane, serving as an ATP-driven molecular motor driving the stepwise translocation of polypeptide chains across the membrane.</text>
</comment>
<dbReference type="FunFam" id="3.40.50.300:FF:000334">
    <property type="entry name" value="Protein translocase subunit SecA"/>
    <property type="match status" value="1"/>
</dbReference>
<keyword evidence="22" id="KW-1185">Reference proteome</keyword>
<dbReference type="InterPro" id="IPR011115">
    <property type="entry name" value="SecA_DEAD"/>
</dbReference>
<proteinExistence type="inferred from homology"/>
<dbReference type="GO" id="GO:0031522">
    <property type="term" value="C:cell envelope Sec protein transport complex"/>
    <property type="evidence" value="ECO:0007669"/>
    <property type="project" value="UniProtKB-ARBA"/>
</dbReference>
<dbReference type="Gene3D" id="3.90.1440.10">
    <property type="entry name" value="SecA, preprotein cross-linking domain"/>
    <property type="match status" value="1"/>
</dbReference>
<dbReference type="SMART" id="SM00957">
    <property type="entry name" value="SecA_DEAD"/>
    <property type="match status" value="1"/>
</dbReference>
<dbReference type="InterPro" id="IPR011130">
    <property type="entry name" value="SecA_preprotein_X-link_dom"/>
</dbReference>
<dbReference type="GO" id="GO:0046872">
    <property type="term" value="F:metal ion binding"/>
    <property type="evidence" value="ECO:0007669"/>
    <property type="project" value="UniProtKB-KW"/>
</dbReference>
<dbReference type="Gene3D" id="3.40.50.300">
    <property type="entry name" value="P-loop containing nucleotide triphosphate hydrolases"/>
    <property type="match status" value="2"/>
</dbReference>
<feature type="domain" description="Helicase ATP-binding" evidence="18">
    <location>
        <begin position="88"/>
        <end position="233"/>
    </location>
</feature>
<evidence type="ECO:0000256" key="12">
    <source>
        <dbReference type="ARBA" id="ARBA00023010"/>
    </source>
</evidence>
<dbReference type="GO" id="GO:0008564">
    <property type="term" value="F:protein-exporting ATPase activity"/>
    <property type="evidence" value="ECO:0007669"/>
    <property type="project" value="UniProtKB-EC"/>
</dbReference>
<comment type="cofactor">
    <cofactor evidence="1">
        <name>Zn(2+)</name>
        <dbReference type="ChEBI" id="CHEBI:29105"/>
    </cofactor>
</comment>
<dbReference type="Pfam" id="PF07516">
    <property type="entry name" value="SecA_SW"/>
    <property type="match status" value="1"/>
</dbReference>
<feature type="compositionally biased region" description="Polar residues" evidence="17">
    <location>
        <begin position="887"/>
        <end position="904"/>
    </location>
</feature>
<comment type="caution">
    <text evidence="21">The sequence shown here is derived from an EMBL/GenBank/DDBJ whole genome shotgun (WGS) entry which is preliminary data.</text>
</comment>
<keyword evidence="3 15" id="KW-0813">Transport</keyword>
<evidence type="ECO:0000256" key="17">
    <source>
        <dbReference type="SAM" id="MobiDB-lite"/>
    </source>
</evidence>
<dbReference type="Gene3D" id="1.10.3060.10">
    <property type="entry name" value="Helical scaffold and wing domains of SecA"/>
    <property type="match status" value="1"/>
</dbReference>
<dbReference type="HAMAP" id="MF_01382">
    <property type="entry name" value="SecA"/>
    <property type="match status" value="1"/>
</dbReference>
<dbReference type="Pfam" id="PF01043">
    <property type="entry name" value="SecA_PP_bind"/>
    <property type="match status" value="1"/>
</dbReference>
<keyword evidence="8" id="KW-0862">Zinc</keyword>
<keyword evidence="7 15" id="KW-0547">Nucleotide-binding</keyword>
<dbReference type="InterPro" id="IPR044722">
    <property type="entry name" value="SecA_SF2_C"/>
</dbReference>
<evidence type="ECO:0000259" key="18">
    <source>
        <dbReference type="PROSITE" id="PS51192"/>
    </source>
</evidence>
<feature type="binding site" evidence="15">
    <location>
        <begin position="104"/>
        <end position="108"/>
    </location>
    <ligand>
        <name>ATP</name>
        <dbReference type="ChEBI" id="CHEBI:30616"/>
    </ligand>
</feature>
<dbReference type="Proteomes" id="UP000237822">
    <property type="component" value="Unassembled WGS sequence"/>
</dbReference>
<keyword evidence="9 15" id="KW-0067">ATP-binding</keyword>
<evidence type="ECO:0000256" key="10">
    <source>
        <dbReference type="ARBA" id="ARBA00022927"/>
    </source>
</evidence>
<dbReference type="SUPFAM" id="SSF81767">
    <property type="entry name" value="Pre-protein crosslinking domain of SecA"/>
    <property type="match status" value="1"/>
</dbReference>
<dbReference type="GO" id="GO:0005829">
    <property type="term" value="C:cytosol"/>
    <property type="evidence" value="ECO:0007669"/>
    <property type="project" value="TreeGrafter"/>
</dbReference>
<evidence type="ECO:0000256" key="11">
    <source>
        <dbReference type="ARBA" id="ARBA00022967"/>
    </source>
</evidence>
<evidence type="ECO:0000256" key="16">
    <source>
        <dbReference type="RuleBase" id="RU003874"/>
    </source>
</evidence>
<evidence type="ECO:0000313" key="22">
    <source>
        <dbReference type="Proteomes" id="UP000237822"/>
    </source>
</evidence>
<comment type="subunit">
    <text evidence="15">Monomer and homodimer. Part of the essential Sec protein translocation apparatus which comprises SecA, SecYEG and auxiliary proteins SecDF. Other proteins may also be involved.</text>
</comment>
<dbReference type="OrthoDB" id="9805579at2"/>
<evidence type="ECO:0000256" key="5">
    <source>
        <dbReference type="ARBA" id="ARBA00022490"/>
    </source>
</evidence>
<feature type="binding site" evidence="15">
    <location>
        <position position="86"/>
    </location>
    <ligand>
        <name>ATP</name>
        <dbReference type="ChEBI" id="CHEBI:30616"/>
    </ligand>
</feature>
<dbReference type="InterPro" id="IPR004027">
    <property type="entry name" value="SEC_C_motif"/>
</dbReference>
<dbReference type="Gene3D" id="3.10.450.50">
    <property type="match status" value="1"/>
</dbReference>
<evidence type="ECO:0000256" key="3">
    <source>
        <dbReference type="ARBA" id="ARBA00022448"/>
    </source>
</evidence>
<dbReference type="FunFam" id="3.40.50.300:FF:000113">
    <property type="entry name" value="Preprotein translocase subunit SecA"/>
    <property type="match status" value="1"/>
</dbReference>
<keyword evidence="12 15" id="KW-0811">Translocation</keyword>
<dbReference type="Pfam" id="PF07517">
    <property type="entry name" value="SecA_DEAD"/>
    <property type="match status" value="1"/>
</dbReference>
<evidence type="ECO:0000259" key="20">
    <source>
        <dbReference type="PROSITE" id="PS51196"/>
    </source>
</evidence>
<feature type="compositionally biased region" description="Low complexity" evidence="17">
    <location>
        <begin position="868"/>
        <end position="886"/>
    </location>
</feature>
<dbReference type="NCBIfam" id="TIGR00963">
    <property type="entry name" value="secA"/>
    <property type="match status" value="1"/>
</dbReference>
<dbReference type="InterPro" id="IPR020937">
    <property type="entry name" value="SecA_CS"/>
</dbReference>
<feature type="binding site" evidence="15">
    <location>
        <position position="505"/>
    </location>
    <ligand>
        <name>ATP</name>
        <dbReference type="ChEBI" id="CHEBI:30616"/>
    </ligand>
</feature>
<dbReference type="FunFam" id="3.90.1440.10:FF:000002">
    <property type="entry name" value="Protein translocase subunit SecA"/>
    <property type="match status" value="1"/>
</dbReference>
<keyword evidence="11 15" id="KW-1278">Translocase</keyword>
<evidence type="ECO:0000256" key="8">
    <source>
        <dbReference type="ARBA" id="ARBA00022833"/>
    </source>
</evidence>
<evidence type="ECO:0000313" key="21">
    <source>
        <dbReference type="EMBL" id="PRY61255.1"/>
    </source>
</evidence>
<dbReference type="Pfam" id="PF02810">
    <property type="entry name" value="SEC-C"/>
    <property type="match status" value="1"/>
</dbReference>
<evidence type="ECO:0000256" key="13">
    <source>
        <dbReference type="ARBA" id="ARBA00023136"/>
    </source>
</evidence>
<dbReference type="CDD" id="cd17928">
    <property type="entry name" value="DEXDc_SecA"/>
    <property type="match status" value="1"/>
</dbReference>
<comment type="catalytic activity">
    <reaction evidence="14 15">
        <text>ATP + H2O + cellular proteinSide 1 = ADP + phosphate + cellular proteinSide 2.</text>
        <dbReference type="EC" id="7.4.2.8"/>
    </reaction>
</comment>
<keyword evidence="6" id="KW-0479">Metal-binding</keyword>
<dbReference type="GO" id="GO:0006605">
    <property type="term" value="P:protein targeting"/>
    <property type="evidence" value="ECO:0007669"/>
    <property type="project" value="UniProtKB-UniRule"/>
</dbReference>
<dbReference type="InterPro" id="IPR000185">
    <property type="entry name" value="SecA"/>
</dbReference>
<comment type="subcellular location">
    <subcellularLocation>
        <location evidence="15">Cell membrane</location>
        <topology evidence="15">Peripheral membrane protein</topology>
        <orientation evidence="15">Cytoplasmic side</orientation>
    </subcellularLocation>
    <subcellularLocation>
        <location evidence="15">Cytoplasm</location>
    </subcellularLocation>
    <text evidence="15">Distribution is 50-50.</text>
</comment>
<feature type="compositionally biased region" description="Basic residues" evidence="17">
    <location>
        <begin position="976"/>
        <end position="986"/>
    </location>
</feature>
<feature type="domain" description="Helicase C-terminal" evidence="19">
    <location>
        <begin position="431"/>
        <end position="632"/>
    </location>
</feature>
<evidence type="ECO:0000256" key="9">
    <source>
        <dbReference type="ARBA" id="ARBA00022840"/>
    </source>
</evidence>
<dbReference type="Pfam" id="PF21090">
    <property type="entry name" value="P-loop_SecA"/>
    <property type="match status" value="1"/>
</dbReference>
<dbReference type="SMART" id="SM00958">
    <property type="entry name" value="SecA_PP_bind"/>
    <property type="match status" value="1"/>
</dbReference>
<dbReference type="InterPro" id="IPR014018">
    <property type="entry name" value="SecA_motor_DEAD"/>
</dbReference>
<dbReference type="PRINTS" id="PR00906">
    <property type="entry name" value="SECA"/>
</dbReference>
<gene>
    <name evidence="15" type="primary">secA</name>
    <name evidence="21" type="ORF">BCF74_1063</name>
</gene>
<dbReference type="AlphaFoldDB" id="A0A2T0UTK8"/>
<dbReference type="InterPro" id="IPR001650">
    <property type="entry name" value="Helicase_C-like"/>
</dbReference>
<dbReference type="CDD" id="cd18803">
    <property type="entry name" value="SF2_C_secA"/>
    <property type="match status" value="1"/>
</dbReference>
<dbReference type="RefSeq" id="WP_106296870.1">
    <property type="nucleotide sequence ID" value="NZ_PVTI01000006.1"/>
</dbReference>
<dbReference type="InterPro" id="IPR027417">
    <property type="entry name" value="P-loop_NTPase"/>
</dbReference>
<evidence type="ECO:0000256" key="1">
    <source>
        <dbReference type="ARBA" id="ARBA00001947"/>
    </source>
</evidence>
<dbReference type="PROSITE" id="PS51192">
    <property type="entry name" value="HELICASE_ATP_BIND_1"/>
    <property type="match status" value="1"/>
</dbReference>
<dbReference type="PANTHER" id="PTHR30612:SF0">
    <property type="entry name" value="CHLOROPLAST PROTEIN-TRANSPORTING ATPASE"/>
    <property type="match status" value="1"/>
</dbReference>
<keyword evidence="10 15" id="KW-0653">Protein transport</keyword>
<reference evidence="21 22" key="1">
    <citation type="submission" date="2018-03" db="EMBL/GenBank/DDBJ databases">
        <title>Genomic Encyclopedia of Archaeal and Bacterial Type Strains, Phase II (KMG-II): from individual species to whole genera.</title>
        <authorList>
            <person name="Goeker M."/>
        </authorList>
    </citation>
    <scope>NUCLEOTIDE SEQUENCE [LARGE SCALE GENOMIC DNA]</scope>
    <source>
        <strain evidence="21 22">ATCC BAA-1496</strain>
    </source>
</reference>
<name>A0A2T0UTK8_9MICO</name>
<dbReference type="GO" id="GO:0043952">
    <property type="term" value="P:protein transport by the Sec complex"/>
    <property type="evidence" value="ECO:0007669"/>
    <property type="project" value="TreeGrafter"/>
</dbReference>
<evidence type="ECO:0000256" key="2">
    <source>
        <dbReference type="ARBA" id="ARBA00007650"/>
    </source>
</evidence>
<keyword evidence="13 15" id="KW-0472">Membrane</keyword>
<sequence length="986" mass="109531">MVKIVEKLLRAGEGRTVKKLENIADQVNAIEDDFVAMSDDELRGMTDEFRERLADGETLDDILPEAFAAVREASRRTLGKRHFDVQIMGGAALHQGNVAEMKTGEGKTLVATLPSYLNAIEGKGVHVVTVNDYLAEYQSELMGRVHRALGLETGCILASMSPDQRREQYAKDITYGTNNEFGFDYLRDNMAWSTDELVQRGHNFAIVDEVDSILIDEARTPLIISGPADQPTKWYTEFAKAVQHLERGEGGDQMRGIPSRGDYEVDEKKKTVGVLEPGIEKIEDYLGIDNLYESSNTPLIGYLNNAIKAKELFTRDKDYVVMDGEVLIVDEHTGRILKGRRYNEGMHQAIEAKEGVTIQNENQTLATITLQNYFRMYDKLSGMTGTAMTEAAELNSIYKLGVVPIRTNRPMIRMDQPDLVYRTEEAKYAAVVDDIVERHTKGQPVLVGTVSVEKSEYLSEQLRRRGVKHQVLNAKHHEREAAIVADAGRRGAVTVATNMAGRGTDIMLGGNPEFMAVAALKERGLDPEETPEEYEAAWDAALEEAEAKVKAEHEEVTELGGLYVLGTERHESRRIDNQLRGRSGRQGDPGESRFYLSLQDHLMRLFNAGMVDRVMASTGMEEDTPIESKMVSRSIQSAQTQVEAQNFEIRKNVLKYDDVLNRQRTVIYDERRRVLEGEDLEEQMRYFVGDVVEGYVDAETAEGFPEDWDLDRLWTALKGAYPVSIEQEQVVEAAGGRSGLRPETLKEEILSDAHHAYDAREQALGPEVMREVERRVMLSVLDRKWREHLYEMDYLQEGIGLRAMAQRDPLVEYQREGFQLWEAMNEAVKEEAVGLMFHVDVQVDQPSEQQVAASPQHVSEMFGGLSNAGAPAADDGSGSVASAQDATLSGSDGTQAPDDSTPQVQVAGVGVERPRQPAQLHYTAPSETGETVERDVAAGPRGGGSAQAGGSADGLLTKEQMESTPKNAQCPCGSGKKFKMCHGKDR</sequence>
<accession>A0A2T0UTK8</accession>
<feature type="region of interest" description="Disordered" evidence="17">
    <location>
        <begin position="862"/>
        <end position="986"/>
    </location>
</feature>
<dbReference type="InterPro" id="IPR036266">
    <property type="entry name" value="SecA_Wing/Scaffold_sf"/>
</dbReference>
<dbReference type="NCBIfam" id="NF009538">
    <property type="entry name" value="PRK12904.1"/>
    <property type="match status" value="1"/>
</dbReference>
<evidence type="ECO:0000256" key="6">
    <source>
        <dbReference type="ARBA" id="ARBA00022723"/>
    </source>
</evidence>
<dbReference type="PROSITE" id="PS51194">
    <property type="entry name" value="HELICASE_CTER"/>
    <property type="match status" value="1"/>
</dbReference>
<dbReference type="InterPro" id="IPR011116">
    <property type="entry name" value="SecA_Wing/Scaffold"/>
</dbReference>
<dbReference type="InterPro" id="IPR036670">
    <property type="entry name" value="SecA_X-link_sf"/>
</dbReference>
<evidence type="ECO:0000256" key="7">
    <source>
        <dbReference type="ARBA" id="ARBA00022741"/>
    </source>
</evidence>
<evidence type="ECO:0000259" key="19">
    <source>
        <dbReference type="PROSITE" id="PS51194"/>
    </source>
</evidence>
<dbReference type="EC" id="7.4.2.8" evidence="15"/>
<evidence type="ECO:0000256" key="4">
    <source>
        <dbReference type="ARBA" id="ARBA00022475"/>
    </source>
</evidence>
<dbReference type="GO" id="GO:0017038">
    <property type="term" value="P:protein import"/>
    <property type="evidence" value="ECO:0007669"/>
    <property type="project" value="InterPro"/>
</dbReference>
<dbReference type="SUPFAM" id="SSF81886">
    <property type="entry name" value="Helical scaffold and wing domains of SecA"/>
    <property type="match status" value="1"/>
</dbReference>
<dbReference type="GO" id="GO:0005524">
    <property type="term" value="F:ATP binding"/>
    <property type="evidence" value="ECO:0007669"/>
    <property type="project" value="UniProtKB-UniRule"/>
</dbReference>
<dbReference type="GO" id="GO:0065002">
    <property type="term" value="P:intracellular protein transmembrane transport"/>
    <property type="evidence" value="ECO:0007669"/>
    <property type="project" value="UniProtKB-UniRule"/>
</dbReference>
<feature type="domain" description="SecA family profile" evidence="20">
    <location>
        <begin position="2"/>
        <end position="627"/>
    </location>
</feature>
<protein>
    <recommendedName>
        <fullName evidence="15 16">Protein translocase subunit SecA</fullName>
        <ecNumber evidence="15">7.4.2.8</ecNumber>
    </recommendedName>
</protein>
<comment type="similarity">
    <text evidence="2 15 16">Belongs to the SecA family.</text>
</comment>
<dbReference type="FunFam" id="1.10.3060.10:FF:000002">
    <property type="entry name" value="Preprotein translocase subunit SecA"/>
    <property type="match status" value="1"/>
</dbReference>
<dbReference type="PROSITE" id="PS01312">
    <property type="entry name" value="SECA"/>
    <property type="match status" value="1"/>
</dbReference>
<evidence type="ECO:0000256" key="14">
    <source>
        <dbReference type="ARBA" id="ARBA00034006"/>
    </source>
</evidence>
<evidence type="ECO:0000256" key="15">
    <source>
        <dbReference type="HAMAP-Rule" id="MF_01382"/>
    </source>
</evidence>
<dbReference type="PROSITE" id="PS51196">
    <property type="entry name" value="SECA_MOTOR_DEAD"/>
    <property type="match status" value="1"/>
</dbReference>
<dbReference type="InterPro" id="IPR014001">
    <property type="entry name" value="Helicase_ATP-bd"/>
</dbReference>
<dbReference type="GO" id="GO:0005886">
    <property type="term" value="C:plasma membrane"/>
    <property type="evidence" value="ECO:0007669"/>
    <property type="project" value="UniProtKB-SubCell"/>
</dbReference>
<keyword evidence="4 15" id="KW-1003">Cell membrane</keyword>
<dbReference type="PANTHER" id="PTHR30612">
    <property type="entry name" value="SECA INNER MEMBRANE COMPONENT OF SEC PROTEIN SECRETION SYSTEM"/>
    <property type="match status" value="1"/>
</dbReference>